<dbReference type="InterPro" id="IPR042100">
    <property type="entry name" value="Bug_dom1"/>
</dbReference>
<dbReference type="Gene3D" id="3.40.190.10">
    <property type="entry name" value="Periplasmic binding protein-like II"/>
    <property type="match status" value="1"/>
</dbReference>
<dbReference type="RefSeq" id="WP_219763903.1">
    <property type="nucleotide sequence ID" value="NZ_JAHYBZ010000005.1"/>
</dbReference>
<gene>
    <name evidence="3" type="ORF">KPL78_15630</name>
</gene>
<dbReference type="PIRSF" id="PIRSF017082">
    <property type="entry name" value="YflP"/>
    <property type="match status" value="1"/>
</dbReference>
<reference evidence="3 4" key="1">
    <citation type="submission" date="2021-07" db="EMBL/GenBank/DDBJ databases">
        <authorList>
            <person name="So Y."/>
        </authorList>
    </citation>
    <scope>NUCLEOTIDE SEQUENCE [LARGE SCALE GENOMIC DNA]</scope>
    <source>
        <strain evidence="3 4">HJA6</strain>
    </source>
</reference>
<feature type="signal peptide" evidence="2">
    <location>
        <begin position="1"/>
        <end position="27"/>
    </location>
</feature>
<comment type="similarity">
    <text evidence="1">Belongs to the UPF0065 (bug) family.</text>
</comment>
<accession>A0ABS7AAJ9</accession>
<protein>
    <submittedName>
        <fullName evidence="3">Tripartite tricarboxylate transporter substrate binding protein</fullName>
    </submittedName>
</protein>
<keyword evidence="2" id="KW-0732">Signal</keyword>
<evidence type="ECO:0000256" key="2">
    <source>
        <dbReference type="SAM" id="SignalP"/>
    </source>
</evidence>
<dbReference type="CDD" id="cd07012">
    <property type="entry name" value="PBP2_Bug_TTT"/>
    <property type="match status" value="1"/>
</dbReference>
<feature type="chain" id="PRO_5045403868" evidence="2">
    <location>
        <begin position="28"/>
        <end position="326"/>
    </location>
</feature>
<evidence type="ECO:0000313" key="3">
    <source>
        <dbReference type="EMBL" id="MBW6399291.1"/>
    </source>
</evidence>
<dbReference type="PANTHER" id="PTHR42928:SF5">
    <property type="entry name" value="BLR1237 PROTEIN"/>
    <property type="match status" value="1"/>
</dbReference>
<dbReference type="EMBL" id="JAHYBZ010000005">
    <property type="protein sequence ID" value="MBW6399291.1"/>
    <property type="molecule type" value="Genomic_DNA"/>
</dbReference>
<evidence type="ECO:0000313" key="4">
    <source>
        <dbReference type="Proteomes" id="UP001196565"/>
    </source>
</evidence>
<name>A0ABS7AAJ9_9PROT</name>
<comment type="caution">
    <text evidence="3">The sequence shown here is derived from an EMBL/GenBank/DDBJ whole genome shotgun (WGS) entry which is preliminary data.</text>
</comment>
<keyword evidence="4" id="KW-1185">Reference proteome</keyword>
<evidence type="ECO:0000256" key="1">
    <source>
        <dbReference type="ARBA" id="ARBA00006987"/>
    </source>
</evidence>
<proteinExistence type="inferred from homology"/>
<dbReference type="InterPro" id="IPR005064">
    <property type="entry name" value="BUG"/>
</dbReference>
<dbReference type="Gene3D" id="3.40.190.150">
    <property type="entry name" value="Bordetella uptake gene, domain 1"/>
    <property type="match status" value="1"/>
</dbReference>
<dbReference type="SUPFAM" id="SSF53850">
    <property type="entry name" value="Periplasmic binding protein-like II"/>
    <property type="match status" value="1"/>
</dbReference>
<organism evidence="3 4">
    <name type="scientific">Roseomonas alba</name>
    <dbReference type="NCBI Taxonomy" id="2846776"/>
    <lineage>
        <taxon>Bacteria</taxon>
        <taxon>Pseudomonadati</taxon>
        <taxon>Pseudomonadota</taxon>
        <taxon>Alphaproteobacteria</taxon>
        <taxon>Acetobacterales</taxon>
        <taxon>Roseomonadaceae</taxon>
        <taxon>Roseomonas</taxon>
    </lineage>
</organism>
<dbReference type="Proteomes" id="UP001196565">
    <property type="component" value="Unassembled WGS sequence"/>
</dbReference>
<dbReference type="Pfam" id="PF03401">
    <property type="entry name" value="TctC"/>
    <property type="match status" value="1"/>
</dbReference>
<dbReference type="PANTHER" id="PTHR42928">
    <property type="entry name" value="TRICARBOXYLATE-BINDING PROTEIN"/>
    <property type="match status" value="1"/>
</dbReference>
<sequence>MQNRFTLRRRMVLAAPSLLLAGRRAQAQALPSGTIRLVVGFAAGGGIDAFSRIVARGASQRTGQPFVVENRTGASGTLAAVAVARSAPDGRTVFVADSGSMTITADIMLRPPLDPQRELAPIMLAVHSPQVLVTRSGAIANFPALLDAARKEPGKLTYASAGAGNATHLMIADFARRAGVEFTHVPYRGGGQMATSVLSGETDICLLSLASAVPHLRAGTLIALAVAAERELPELPEVPTILSVVPGAQARAFWYGLNVPAETPPALVAALHDVFHAALTAPETRAAFEPLGIQVVASSPEAYAAFLRVETIRRSEMARAAGIVPE</sequence>